<protein>
    <recommendedName>
        <fullName evidence="6">Nudix hydrolase domain-containing protein</fullName>
    </recommendedName>
</protein>
<evidence type="ECO:0000256" key="2">
    <source>
        <dbReference type="ARBA" id="ARBA00022723"/>
    </source>
</evidence>
<evidence type="ECO:0000256" key="4">
    <source>
        <dbReference type="ARBA" id="ARBA00022842"/>
    </source>
</evidence>
<dbReference type="Pfam" id="PF00293">
    <property type="entry name" value="NUDIX"/>
    <property type="match status" value="1"/>
</dbReference>
<dbReference type="Proteomes" id="UP000717996">
    <property type="component" value="Unassembled WGS sequence"/>
</dbReference>
<comment type="caution">
    <text evidence="7">The sequence shown here is derived from an EMBL/GenBank/DDBJ whole genome shotgun (WGS) entry which is preliminary data.</text>
</comment>
<dbReference type="PANTHER" id="PTHR12629:SF0">
    <property type="entry name" value="DIPHOSPHOINOSITOL-POLYPHOSPHATE DIPHOSPHATASE"/>
    <property type="match status" value="1"/>
</dbReference>
<evidence type="ECO:0000259" key="6">
    <source>
        <dbReference type="PROSITE" id="PS51462"/>
    </source>
</evidence>
<evidence type="ECO:0000256" key="5">
    <source>
        <dbReference type="SAM" id="MobiDB-lite"/>
    </source>
</evidence>
<dbReference type="CDD" id="cd04666">
    <property type="entry name" value="NUDIX_DIPP2_like_Nudt4"/>
    <property type="match status" value="1"/>
</dbReference>
<gene>
    <name evidence="7" type="ORF">G6F51_007695</name>
</gene>
<keyword evidence="3" id="KW-0378">Hydrolase</keyword>
<evidence type="ECO:0000256" key="3">
    <source>
        <dbReference type="ARBA" id="ARBA00022801"/>
    </source>
</evidence>
<dbReference type="InterPro" id="IPR047198">
    <property type="entry name" value="DDP-like_NUDIX"/>
</dbReference>
<dbReference type="PANTHER" id="PTHR12629">
    <property type="entry name" value="DIPHOSPHOINOSITOL POLYPHOSPHATE PHOSPHOHYDROLASE"/>
    <property type="match status" value="1"/>
</dbReference>
<dbReference type="OrthoDB" id="2011998at2759"/>
<dbReference type="Gene3D" id="3.90.79.10">
    <property type="entry name" value="Nucleoside Triphosphate Pyrophosphohydrolase"/>
    <property type="match status" value="1"/>
</dbReference>
<evidence type="ECO:0000256" key="1">
    <source>
        <dbReference type="ARBA" id="ARBA00001946"/>
    </source>
</evidence>
<keyword evidence="4" id="KW-0460">Magnesium</keyword>
<dbReference type="AlphaFoldDB" id="A0A9P6Y897"/>
<sequence>MNTEREVTPPLEQQTVVQEFTDYTKKKRHGHGNDVVDENDVRQVAGCLPLDVKNHRVLLISSRKKNNAWVLPKGGWESDETQQHAAQRETWEEAGIKGTIVKQLGVFEERTKKKGKLKAHHWIFEMHIDEVVKKFPERKKRERRWFTFEEALIVTKKHRYIQEALLCSSLNLNTTTIPNSIVQETPLSPRESLSDSENEKQPQKDFLGIERKPSILNSFQTIFS</sequence>
<name>A0A9P6Y897_RHIOR</name>
<dbReference type="PROSITE" id="PS51462">
    <property type="entry name" value="NUDIX"/>
    <property type="match status" value="1"/>
</dbReference>
<dbReference type="PROSITE" id="PS00893">
    <property type="entry name" value="NUDIX_BOX"/>
    <property type="match status" value="1"/>
</dbReference>
<organism evidence="7 8">
    <name type="scientific">Rhizopus oryzae</name>
    <name type="common">Mucormycosis agent</name>
    <name type="synonym">Rhizopus arrhizus var. delemar</name>
    <dbReference type="NCBI Taxonomy" id="64495"/>
    <lineage>
        <taxon>Eukaryota</taxon>
        <taxon>Fungi</taxon>
        <taxon>Fungi incertae sedis</taxon>
        <taxon>Mucoromycota</taxon>
        <taxon>Mucoromycotina</taxon>
        <taxon>Mucoromycetes</taxon>
        <taxon>Mucorales</taxon>
        <taxon>Mucorineae</taxon>
        <taxon>Rhizopodaceae</taxon>
        <taxon>Rhizopus</taxon>
    </lineage>
</organism>
<dbReference type="EMBL" id="JAANIT010001179">
    <property type="protein sequence ID" value="KAG1541755.1"/>
    <property type="molecule type" value="Genomic_DNA"/>
</dbReference>
<feature type="region of interest" description="Disordered" evidence="5">
    <location>
        <begin position="181"/>
        <end position="207"/>
    </location>
</feature>
<evidence type="ECO:0000313" key="8">
    <source>
        <dbReference type="Proteomes" id="UP000717996"/>
    </source>
</evidence>
<dbReference type="GO" id="GO:0005634">
    <property type="term" value="C:nucleus"/>
    <property type="evidence" value="ECO:0007669"/>
    <property type="project" value="TreeGrafter"/>
</dbReference>
<dbReference type="InterPro" id="IPR020084">
    <property type="entry name" value="NUDIX_hydrolase_CS"/>
</dbReference>
<evidence type="ECO:0000313" key="7">
    <source>
        <dbReference type="EMBL" id="KAG1541755.1"/>
    </source>
</evidence>
<proteinExistence type="predicted"/>
<feature type="domain" description="Nudix hydrolase" evidence="6">
    <location>
        <begin position="40"/>
        <end position="167"/>
    </location>
</feature>
<dbReference type="GO" id="GO:0046872">
    <property type="term" value="F:metal ion binding"/>
    <property type="evidence" value="ECO:0007669"/>
    <property type="project" value="UniProtKB-KW"/>
</dbReference>
<dbReference type="InterPro" id="IPR000086">
    <property type="entry name" value="NUDIX_hydrolase_dom"/>
</dbReference>
<dbReference type="SUPFAM" id="SSF55811">
    <property type="entry name" value="Nudix"/>
    <property type="match status" value="1"/>
</dbReference>
<feature type="compositionally biased region" description="Basic and acidic residues" evidence="5">
    <location>
        <begin position="197"/>
        <end position="207"/>
    </location>
</feature>
<reference evidence="7" key="1">
    <citation type="journal article" date="2020" name="Microb. Genom.">
        <title>Genetic diversity of clinical and environmental Mucorales isolates obtained from an investigation of mucormycosis cases among solid organ transplant recipients.</title>
        <authorList>
            <person name="Nguyen M.H."/>
            <person name="Kaul D."/>
            <person name="Muto C."/>
            <person name="Cheng S.J."/>
            <person name="Richter R.A."/>
            <person name="Bruno V.M."/>
            <person name="Liu G."/>
            <person name="Beyhan S."/>
            <person name="Sundermann A.J."/>
            <person name="Mounaud S."/>
            <person name="Pasculle A.W."/>
            <person name="Nierman W.C."/>
            <person name="Driscoll E."/>
            <person name="Cumbie R."/>
            <person name="Clancy C.J."/>
            <person name="Dupont C.L."/>
        </authorList>
    </citation>
    <scope>NUCLEOTIDE SEQUENCE</scope>
    <source>
        <strain evidence="7">GL16</strain>
    </source>
</reference>
<accession>A0A9P6Y897</accession>
<dbReference type="GO" id="GO:0016462">
    <property type="term" value="F:pyrophosphatase activity"/>
    <property type="evidence" value="ECO:0007669"/>
    <property type="project" value="InterPro"/>
</dbReference>
<dbReference type="InterPro" id="IPR015797">
    <property type="entry name" value="NUDIX_hydrolase-like_dom_sf"/>
</dbReference>
<comment type="cofactor">
    <cofactor evidence="1">
        <name>Mg(2+)</name>
        <dbReference type="ChEBI" id="CHEBI:18420"/>
    </cofactor>
</comment>
<dbReference type="GO" id="GO:0005737">
    <property type="term" value="C:cytoplasm"/>
    <property type="evidence" value="ECO:0007669"/>
    <property type="project" value="TreeGrafter"/>
</dbReference>
<keyword evidence="2" id="KW-0479">Metal-binding</keyword>